<keyword evidence="3" id="KW-1185">Reference proteome</keyword>
<dbReference type="Proteomes" id="UP000260665">
    <property type="component" value="Unassembled WGS sequence"/>
</dbReference>
<dbReference type="SUPFAM" id="SSF46785">
    <property type="entry name" value="Winged helix' DNA-binding domain"/>
    <property type="match status" value="1"/>
</dbReference>
<dbReference type="AlphaFoldDB" id="A0A3E1RDA1"/>
<evidence type="ECO:0000313" key="2">
    <source>
        <dbReference type="EMBL" id="RFO97339.1"/>
    </source>
</evidence>
<dbReference type="Pfam" id="PF12802">
    <property type="entry name" value="MarR_2"/>
    <property type="match status" value="1"/>
</dbReference>
<sequence>MTSKSNPGTEALAKADFEALAEFRYRLRLFLRFSEDACNAQGITPLQYQLLLQTKGFPGRQWASITELAERLQAKHHGVVALVTRCEALGLVQRRASASDSRQVEIHLTAKGEKQLLKLARLHRDELATLPDFVAMPVLAPLQSAH</sequence>
<dbReference type="SMART" id="SM00347">
    <property type="entry name" value="HTH_MARR"/>
    <property type="match status" value="1"/>
</dbReference>
<dbReference type="PANTHER" id="PTHR33164:SF43">
    <property type="entry name" value="HTH-TYPE TRANSCRIPTIONAL REPRESSOR YETL"/>
    <property type="match status" value="1"/>
</dbReference>
<dbReference type="PROSITE" id="PS50995">
    <property type="entry name" value="HTH_MARR_2"/>
    <property type="match status" value="1"/>
</dbReference>
<feature type="domain" description="HTH marR-type" evidence="1">
    <location>
        <begin position="13"/>
        <end position="146"/>
    </location>
</feature>
<evidence type="ECO:0000259" key="1">
    <source>
        <dbReference type="PROSITE" id="PS50995"/>
    </source>
</evidence>
<dbReference type="EMBL" id="QFZK01000004">
    <property type="protein sequence ID" value="RFO97339.1"/>
    <property type="molecule type" value="Genomic_DNA"/>
</dbReference>
<dbReference type="OrthoDB" id="8594189at2"/>
<accession>A0A3E1RDA1</accession>
<gene>
    <name evidence="2" type="ORF">DIC66_09445</name>
</gene>
<dbReference type="Gene3D" id="1.10.10.10">
    <property type="entry name" value="Winged helix-like DNA-binding domain superfamily/Winged helix DNA-binding domain"/>
    <property type="match status" value="1"/>
</dbReference>
<organism evidence="2 3">
    <name type="scientific">Rhodoferax lacus</name>
    <dbReference type="NCBI Taxonomy" id="2184758"/>
    <lineage>
        <taxon>Bacteria</taxon>
        <taxon>Pseudomonadati</taxon>
        <taxon>Pseudomonadota</taxon>
        <taxon>Betaproteobacteria</taxon>
        <taxon>Burkholderiales</taxon>
        <taxon>Comamonadaceae</taxon>
        <taxon>Rhodoferax</taxon>
    </lineage>
</organism>
<dbReference type="PANTHER" id="PTHR33164">
    <property type="entry name" value="TRANSCRIPTIONAL REGULATOR, MARR FAMILY"/>
    <property type="match status" value="1"/>
</dbReference>
<dbReference type="GO" id="GO:0003700">
    <property type="term" value="F:DNA-binding transcription factor activity"/>
    <property type="evidence" value="ECO:0007669"/>
    <property type="project" value="InterPro"/>
</dbReference>
<name>A0A3E1RDA1_9BURK</name>
<protein>
    <submittedName>
        <fullName evidence="2">MarR family transcriptional regulator</fullName>
    </submittedName>
</protein>
<dbReference type="GO" id="GO:0006950">
    <property type="term" value="P:response to stress"/>
    <property type="evidence" value="ECO:0007669"/>
    <property type="project" value="TreeGrafter"/>
</dbReference>
<reference evidence="2 3" key="1">
    <citation type="submission" date="2018-05" db="EMBL/GenBank/DDBJ databases">
        <title>Rhodoferax soyangensis sp.nov., isolated from an oligotrophic freshwater lake.</title>
        <authorList>
            <person name="Park M."/>
        </authorList>
    </citation>
    <scope>NUCLEOTIDE SEQUENCE [LARGE SCALE GENOMIC DNA]</scope>
    <source>
        <strain evidence="2 3">IMCC26218</strain>
    </source>
</reference>
<proteinExistence type="predicted"/>
<dbReference type="InterPro" id="IPR036388">
    <property type="entry name" value="WH-like_DNA-bd_sf"/>
</dbReference>
<dbReference type="InterPro" id="IPR036390">
    <property type="entry name" value="WH_DNA-bd_sf"/>
</dbReference>
<dbReference type="InterPro" id="IPR039422">
    <property type="entry name" value="MarR/SlyA-like"/>
</dbReference>
<dbReference type="InterPro" id="IPR000835">
    <property type="entry name" value="HTH_MarR-typ"/>
</dbReference>
<comment type="caution">
    <text evidence="2">The sequence shown here is derived from an EMBL/GenBank/DDBJ whole genome shotgun (WGS) entry which is preliminary data.</text>
</comment>
<dbReference type="RefSeq" id="WP_117176431.1">
    <property type="nucleotide sequence ID" value="NZ_QFZK01000004.1"/>
</dbReference>
<evidence type="ECO:0000313" key="3">
    <source>
        <dbReference type="Proteomes" id="UP000260665"/>
    </source>
</evidence>